<dbReference type="Ensembl" id="ENSMFAT00000086855.1">
    <property type="protein sequence ID" value="ENSMFAP00000062431.1"/>
    <property type="gene ID" value="ENSMFAG00000058884.1"/>
</dbReference>
<dbReference type="PANTHER" id="PTHR46254:SF7">
    <property type="entry name" value="PI4-KINASE N-TERMINAL DOMAIN-CONTAINING PROTEIN"/>
    <property type="match status" value="1"/>
</dbReference>
<evidence type="ECO:0000313" key="2">
    <source>
        <dbReference type="Proteomes" id="UP000233100"/>
    </source>
</evidence>
<dbReference type="GeneTree" id="ENSGT00940000161627"/>
<reference evidence="1" key="3">
    <citation type="submission" date="2025-09" db="UniProtKB">
        <authorList>
            <consortium name="Ensembl"/>
        </authorList>
    </citation>
    <scope>IDENTIFICATION</scope>
</reference>
<dbReference type="AlphaFoldDB" id="A0A7N9DBA6"/>
<organism evidence="1 2">
    <name type="scientific">Macaca fascicularis</name>
    <name type="common">Crab-eating macaque</name>
    <name type="synonym">Cynomolgus monkey</name>
    <dbReference type="NCBI Taxonomy" id="9541"/>
    <lineage>
        <taxon>Eukaryota</taxon>
        <taxon>Metazoa</taxon>
        <taxon>Chordata</taxon>
        <taxon>Craniata</taxon>
        <taxon>Vertebrata</taxon>
        <taxon>Euteleostomi</taxon>
        <taxon>Mammalia</taxon>
        <taxon>Eutheria</taxon>
        <taxon>Euarchontoglires</taxon>
        <taxon>Primates</taxon>
        <taxon>Haplorrhini</taxon>
        <taxon>Catarrhini</taxon>
        <taxon>Cercopithecidae</taxon>
        <taxon>Cercopithecinae</taxon>
        <taxon>Macaca</taxon>
    </lineage>
</organism>
<dbReference type="PRINTS" id="PR02045">
    <property type="entry name" value="F138DOMAIN"/>
</dbReference>
<reference evidence="1" key="2">
    <citation type="submission" date="2025-08" db="UniProtKB">
        <authorList>
            <consortium name="Ensembl"/>
        </authorList>
    </citation>
    <scope>IDENTIFICATION</scope>
</reference>
<evidence type="ECO:0000313" key="1">
    <source>
        <dbReference type="Ensembl" id="ENSMFAP00000062431.1"/>
    </source>
</evidence>
<protein>
    <submittedName>
        <fullName evidence="1">Uncharacterized protein</fullName>
    </submittedName>
</protein>
<sequence length="113" mass="12501">FFFFWRNRSLSPRLEFNGTISAHCNLCLLGSSDFPASVSQVAGITGACHHAQLIFFSLETESCSVAQAGVQWHDLSSLQAPPPGFAPFSCLSLLSSWDYKRPPLQPANFFLYI</sequence>
<proteinExistence type="predicted"/>
<accession>A0A7N9DBA6</accession>
<keyword evidence="2" id="KW-1185">Reference proteome</keyword>
<dbReference type="PANTHER" id="PTHR46254">
    <property type="entry name" value="PROTEIN GVQW1-RELATED"/>
    <property type="match status" value="1"/>
</dbReference>
<reference evidence="1 2" key="1">
    <citation type="submission" date="2013-03" db="EMBL/GenBank/DDBJ databases">
        <authorList>
            <person name="Warren W."/>
            <person name="Wilson R.K."/>
        </authorList>
    </citation>
    <scope>NUCLEOTIDE SEQUENCE</scope>
</reference>
<dbReference type="Proteomes" id="UP000233100">
    <property type="component" value="Chromosome 20"/>
</dbReference>
<name>A0A7N9DBA6_MACFA</name>